<evidence type="ECO:0000256" key="2">
    <source>
        <dbReference type="ARBA" id="ARBA00023002"/>
    </source>
</evidence>
<dbReference type="InterPro" id="IPR002347">
    <property type="entry name" value="SDR_fam"/>
</dbReference>
<dbReference type="Gene3D" id="3.40.50.720">
    <property type="entry name" value="NAD(P)-binding Rossmann-like Domain"/>
    <property type="match status" value="1"/>
</dbReference>
<dbReference type="EMBL" id="JBHRTQ010000005">
    <property type="protein sequence ID" value="MFC3173727.1"/>
    <property type="molecule type" value="Genomic_DNA"/>
</dbReference>
<keyword evidence="5" id="KW-1185">Reference proteome</keyword>
<dbReference type="PANTHER" id="PTHR24321:SF14">
    <property type="entry name" value="SHORT-CHAIN TYPE DEHYDROGENASE_REDUCTASE BLR2146-RELATED"/>
    <property type="match status" value="1"/>
</dbReference>
<proteinExistence type="inferred from homology"/>
<comment type="similarity">
    <text evidence="1 3">Belongs to the short-chain dehydrogenases/reductases (SDR) family.</text>
</comment>
<dbReference type="EC" id="1.1.1.-" evidence="4"/>
<dbReference type="Pfam" id="PF00106">
    <property type="entry name" value="adh_short"/>
    <property type="match status" value="1"/>
</dbReference>
<evidence type="ECO:0000313" key="4">
    <source>
        <dbReference type="EMBL" id="MFC3173727.1"/>
    </source>
</evidence>
<comment type="caution">
    <text evidence="4">The sequence shown here is derived from an EMBL/GenBank/DDBJ whole genome shotgun (WGS) entry which is preliminary data.</text>
</comment>
<reference evidence="5" key="1">
    <citation type="journal article" date="2019" name="Int. J. Syst. Evol. Microbiol.">
        <title>The Global Catalogue of Microorganisms (GCM) 10K type strain sequencing project: providing services to taxonomists for standard genome sequencing and annotation.</title>
        <authorList>
            <consortium name="The Broad Institute Genomics Platform"/>
            <consortium name="The Broad Institute Genome Sequencing Center for Infectious Disease"/>
            <person name="Wu L."/>
            <person name="Ma J."/>
        </authorList>
    </citation>
    <scope>NUCLEOTIDE SEQUENCE [LARGE SCALE GENOMIC DNA]</scope>
    <source>
        <strain evidence="5">KCTC 42984</strain>
    </source>
</reference>
<accession>A0ABV7IU74</accession>
<evidence type="ECO:0000313" key="5">
    <source>
        <dbReference type="Proteomes" id="UP001595604"/>
    </source>
</evidence>
<dbReference type="RefSeq" id="WP_379509112.1">
    <property type="nucleotide sequence ID" value="NZ_JBHRTQ010000005.1"/>
</dbReference>
<gene>
    <name evidence="4" type="ORF">ACFOD9_05625</name>
</gene>
<dbReference type="Proteomes" id="UP001595604">
    <property type="component" value="Unassembled WGS sequence"/>
</dbReference>
<evidence type="ECO:0000256" key="1">
    <source>
        <dbReference type="ARBA" id="ARBA00006484"/>
    </source>
</evidence>
<keyword evidence="2 4" id="KW-0560">Oxidoreductase</keyword>
<sequence>MSSGKLADKVAIVTGGGSGVGEATCERLARAGAAVVVADINLVTAEQTAERIRVEGHQAIAARFDLLDAESINALAATAMARFGRIDVLHNNAVNNAPEVFHRDGGFLEMDSEVWDKIFAGNVRGQMELTRAVVPHMIAGGRGGSIINTSSGAGTNGQMTMSAYGASKGALNSMTHYMAVQFAPHKIRCNTLILPAVLTRGLETLFTAEQVERLINQSLLKEPTRPDDIAAVVEFLASDDSRVITGKLWAI</sequence>
<organism evidence="4 5">
    <name type="scientific">Novosphingobium bradum</name>
    <dbReference type="NCBI Taxonomy" id="1737444"/>
    <lineage>
        <taxon>Bacteria</taxon>
        <taxon>Pseudomonadati</taxon>
        <taxon>Pseudomonadota</taxon>
        <taxon>Alphaproteobacteria</taxon>
        <taxon>Sphingomonadales</taxon>
        <taxon>Sphingomonadaceae</taxon>
        <taxon>Novosphingobium</taxon>
    </lineage>
</organism>
<dbReference type="PANTHER" id="PTHR24321">
    <property type="entry name" value="DEHYDROGENASES, SHORT CHAIN"/>
    <property type="match status" value="1"/>
</dbReference>
<dbReference type="SUPFAM" id="SSF51735">
    <property type="entry name" value="NAD(P)-binding Rossmann-fold domains"/>
    <property type="match status" value="1"/>
</dbReference>
<dbReference type="PRINTS" id="PR00080">
    <property type="entry name" value="SDRFAMILY"/>
</dbReference>
<evidence type="ECO:0000256" key="3">
    <source>
        <dbReference type="RuleBase" id="RU000363"/>
    </source>
</evidence>
<protein>
    <submittedName>
        <fullName evidence="4">SDR family NAD(P)-dependent oxidoreductase</fullName>
        <ecNumber evidence="4">1.1.1.-</ecNumber>
    </submittedName>
</protein>
<dbReference type="InterPro" id="IPR036291">
    <property type="entry name" value="NAD(P)-bd_dom_sf"/>
</dbReference>
<dbReference type="GO" id="GO:0016491">
    <property type="term" value="F:oxidoreductase activity"/>
    <property type="evidence" value="ECO:0007669"/>
    <property type="project" value="UniProtKB-KW"/>
</dbReference>
<dbReference type="CDD" id="cd05233">
    <property type="entry name" value="SDR_c"/>
    <property type="match status" value="1"/>
</dbReference>
<name>A0ABV7IU74_9SPHN</name>
<dbReference type="PRINTS" id="PR00081">
    <property type="entry name" value="GDHRDH"/>
</dbReference>